<evidence type="ECO:0000313" key="3">
    <source>
        <dbReference type="Proteomes" id="UP000544110"/>
    </source>
</evidence>
<dbReference type="Proteomes" id="UP000544110">
    <property type="component" value="Unassembled WGS sequence"/>
</dbReference>
<evidence type="ECO:0000256" key="1">
    <source>
        <dbReference type="SAM" id="MobiDB-lite"/>
    </source>
</evidence>
<dbReference type="Pfam" id="PF19664">
    <property type="entry name" value="DUF6167"/>
    <property type="match status" value="1"/>
</dbReference>
<dbReference type="RefSeq" id="WP_179518412.1">
    <property type="nucleotide sequence ID" value="NZ_JACCAC010000001.1"/>
</dbReference>
<reference evidence="2 3" key="1">
    <citation type="submission" date="2020-07" db="EMBL/GenBank/DDBJ databases">
        <title>Sequencing the genomes of 1000 actinobacteria strains.</title>
        <authorList>
            <person name="Klenk H.-P."/>
        </authorList>
    </citation>
    <scope>NUCLEOTIDE SEQUENCE [LARGE SCALE GENOMIC DNA]</scope>
    <source>
        <strain evidence="2 3">DSM 24552</strain>
    </source>
</reference>
<feature type="region of interest" description="Disordered" evidence="1">
    <location>
        <begin position="67"/>
        <end position="89"/>
    </location>
</feature>
<keyword evidence="3" id="KW-1185">Reference proteome</keyword>
<dbReference type="AlphaFoldDB" id="A0A7Y9UL54"/>
<comment type="caution">
    <text evidence="2">The sequence shown here is derived from an EMBL/GenBank/DDBJ whole genome shotgun (WGS) entry which is preliminary data.</text>
</comment>
<gene>
    <name evidence="2" type="ORF">BJ989_002387</name>
</gene>
<proteinExistence type="predicted"/>
<dbReference type="InterPro" id="IPR046165">
    <property type="entry name" value="DUF6167"/>
</dbReference>
<protein>
    <recommendedName>
        <fullName evidence="4">Secreted protein</fullName>
    </recommendedName>
</protein>
<accession>A0A7Y9UL54</accession>
<name>A0A7Y9UL54_9ACTN</name>
<evidence type="ECO:0008006" key="4">
    <source>
        <dbReference type="Google" id="ProtNLM"/>
    </source>
</evidence>
<dbReference type="EMBL" id="JACCAC010000001">
    <property type="protein sequence ID" value="NYG56083.1"/>
    <property type="molecule type" value="Genomic_DNA"/>
</dbReference>
<evidence type="ECO:0000313" key="2">
    <source>
        <dbReference type="EMBL" id="NYG56083.1"/>
    </source>
</evidence>
<sequence length="89" mass="9292">MSRSLWFVAGAGAGVWAVQRARRAAEALTAGGLRDRLQALDHGARLVAAEVAAGRAEKEAELRERLGLVPPTTPALEAGPPPTDAKELP</sequence>
<organism evidence="2 3">
    <name type="scientific">Nocardioides perillae</name>
    <dbReference type="NCBI Taxonomy" id="1119534"/>
    <lineage>
        <taxon>Bacteria</taxon>
        <taxon>Bacillati</taxon>
        <taxon>Actinomycetota</taxon>
        <taxon>Actinomycetes</taxon>
        <taxon>Propionibacteriales</taxon>
        <taxon>Nocardioidaceae</taxon>
        <taxon>Nocardioides</taxon>
    </lineage>
</organism>